<dbReference type="GeneID" id="63849142"/>
<name>A0A9P4GHT0_9PLEO</name>
<protein>
    <submittedName>
        <fullName evidence="2">Uncharacterized protein</fullName>
    </submittedName>
</protein>
<dbReference type="Proteomes" id="UP000800039">
    <property type="component" value="Unassembled WGS sequence"/>
</dbReference>
<organism evidence="2 3">
    <name type="scientific">Cucurbitaria berberidis CBS 394.84</name>
    <dbReference type="NCBI Taxonomy" id="1168544"/>
    <lineage>
        <taxon>Eukaryota</taxon>
        <taxon>Fungi</taxon>
        <taxon>Dikarya</taxon>
        <taxon>Ascomycota</taxon>
        <taxon>Pezizomycotina</taxon>
        <taxon>Dothideomycetes</taxon>
        <taxon>Pleosporomycetidae</taxon>
        <taxon>Pleosporales</taxon>
        <taxon>Pleosporineae</taxon>
        <taxon>Cucurbitariaceae</taxon>
        <taxon>Cucurbitaria</taxon>
    </lineage>
</organism>
<accession>A0A9P4GHT0</accession>
<evidence type="ECO:0000256" key="1">
    <source>
        <dbReference type="SAM" id="MobiDB-lite"/>
    </source>
</evidence>
<evidence type="ECO:0000313" key="3">
    <source>
        <dbReference type="Proteomes" id="UP000800039"/>
    </source>
</evidence>
<comment type="caution">
    <text evidence="2">The sequence shown here is derived from an EMBL/GenBank/DDBJ whole genome shotgun (WGS) entry which is preliminary data.</text>
</comment>
<dbReference type="EMBL" id="ML976616">
    <property type="protein sequence ID" value="KAF1845835.1"/>
    <property type="molecule type" value="Genomic_DNA"/>
</dbReference>
<feature type="region of interest" description="Disordered" evidence="1">
    <location>
        <begin position="53"/>
        <end position="123"/>
    </location>
</feature>
<reference evidence="2" key="1">
    <citation type="submission" date="2020-01" db="EMBL/GenBank/DDBJ databases">
        <authorList>
            <consortium name="DOE Joint Genome Institute"/>
            <person name="Haridas S."/>
            <person name="Albert R."/>
            <person name="Binder M."/>
            <person name="Bloem J."/>
            <person name="Labutti K."/>
            <person name="Salamov A."/>
            <person name="Andreopoulos B."/>
            <person name="Baker S.E."/>
            <person name="Barry K."/>
            <person name="Bills G."/>
            <person name="Bluhm B.H."/>
            <person name="Cannon C."/>
            <person name="Castanera R."/>
            <person name="Culley D.E."/>
            <person name="Daum C."/>
            <person name="Ezra D."/>
            <person name="Gonzalez J.B."/>
            <person name="Henrissat B."/>
            <person name="Kuo A."/>
            <person name="Liang C."/>
            <person name="Lipzen A."/>
            <person name="Lutzoni F."/>
            <person name="Magnuson J."/>
            <person name="Mondo S."/>
            <person name="Nolan M."/>
            <person name="Ohm R."/>
            <person name="Pangilinan J."/>
            <person name="Park H.-J."/>
            <person name="Ramirez L."/>
            <person name="Alfaro M."/>
            <person name="Sun H."/>
            <person name="Tritt A."/>
            <person name="Yoshinaga Y."/>
            <person name="Zwiers L.-H."/>
            <person name="Turgeon B.G."/>
            <person name="Goodwin S.B."/>
            <person name="Spatafora J.W."/>
            <person name="Crous P.W."/>
            <person name="Grigoriev I.V."/>
        </authorList>
    </citation>
    <scope>NUCLEOTIDE SEQUENCE</scope>
    <source>
        <strain evidence="2">CBS 394.84</strain>
    </source>
</reference>
<sequence length="123" mass="12735">MPALVDASGLLPFQPLYADFRRYRALHHNCILAPIDNPKRSTITRVMLGVHATPNESSSSTQLLSTVSTAASSSDEASSSSSKPGTPPSPLDAPLIGPGADAKLQLQPKGPVAPNPAVDARAP</sequence>
<proteinExistence type="predicted"/>
<dbReference type="RefSeq" id="XP_040788398.1">
    <property type="nucleotide sequence ID" value="XM_040931890.1"/>
</dbReference>
<keyword evidence="3" id="KW-1185">Reference proteome</keyword>
<feature type="compositionally biased region" description="Low complexity" evidence="1">
    <location>
        <begin position="57"/>
        <end position="84"/>
    </location>
</feature>
<evidence type="ECO:0000313" key="2">
    <source>
        <dbReference type="EMBL" id="KAF1845835.1"/>
    </source>
</evidence>
<dbReference type="AlphaFoldDB" id="A0A9P4GHT0"/>
<gene>
    <name evidence="2" type="ORF">K460DRAFT_355592</name>
</gene>